<dbReference type="AntiFam" id="ANF00051">
    <property type="entry name" value="Translation of DNA tandem repeat"/>
</dbReference>
<dbReference type="Proteomes" id="UP000056502">
    <property type="component" value="Chromosome I"/>
</dbReference>
<dbReference type="PATRIC" id="fig|1279460.3.peg.2933"/>
<dbReference type="EMBL" id="CP012603">
    <property type="protein sequence ID" value="ALE40069.1"/>
    <property type="molecule type" value="Genomic_DNA"/>
</dbReference>
<organism evidence="1">
    <name type="scientific">Leptospira interrogans serovar Hardjo str. Norma</name>
    <dbReference type="NCBI Taxonomy" id="1279460"/>
    <lineage>
        <taxon>Bacteria</taxon>
        <taxon>Pseudomonadati</taxon>
        <taxon>Spirochaetota</taxon>
        <taxon>Spirochaetia</taxon>
        <taxon>Leptospirales</taxon>
        <taxon>Leptospiraceae</taxon>
        <taxon>Leptospira</taxon>
    </lineage>
</organism>
<reference evidence="1 2" key="1">
    <citation type="journal article" date="2015" name="Genome Announc.">
        <title>Whole-Genome Sequence of Leptospira interrogans Serovar Hardjo Subtype Hardjoprajitno Strain Norma, Isolated from Cattle in a Leptospirosis Outbreak in Brazil.</title>
        <authorList>
            <person name="Cosate M.R."/>
            <person name="Soares S.C."/>
            <person name="Mendes T.A."/>
            <person name="Raittz R.T."/>
            <person name="Moreira E.C."/>
            <person name="Leite R."/>
            <person name="Fernandes G.R."/>
            <person name="Haddad J.P."/>
            <person name="Ortega J.M."/>
        </authorList>
    </citation>
    <scope>NUCLEOTIDE SEQUENCE [LARGE SCALE GENOMIC DNA]</scope>
    <source>
        <strain evidence="1 2">Norma</strain>
    </source>
</reference>
<evidence type="ECO:0000313" key="1">
    <source>
        <dbReference type="EMBL" id="ALE40069.1"/>
    </source>
</evidence>
<gene>
    <name evidence="1" type="ORF">G436_2904</name>
</gene>
<sequence>MKRGTIKKLRFFCKMMWELLQITILRTNSKIVGTYTFRNFFNHQIHVSL</sequence>
<proteinExistence type="predicted"/>
<name>A0A0M4N6Q5_LEPIR</name>
<evidence type="ECO:0000313" key="2">
    <source>
        <dbReference type="Proteomes" id="UP000056502"/>
    </source>
</evidence>
<dbReference type="AlphaFoldDB" id="A0A0M4N6Q5"/>
<protein>
    <submittedName>
        <fullName evidence="1">Uncharacterized protein</fullName>
    </submittedName>
</protein>
<accession>A0A0M4N6Q5</accession>